<dbReference type="PANTHER" id="PTHR34474:SF2">
    <property type="entry name" value="SIGNAL TRANSDUCTION PROTEIN TRAP"/>
    <property type="match status" value="1"/>
</dbReference>
<dbReference type="InterPro" id="IPR050404">
    <property type="entry name" value="Heme-degrading_MO"/>
</dbReference>
<keyword evidence="4" id="KW-1185">Reference proteome</keyword>
<dbReference type="Pfam" id="PF03992">
    <property type="entry name" value="ABM"/>
    <property type="match status" value="1"/>
</dbReference>
<sequence length="110" mass="12306">MEGKTNVGKDVANIMYVSMNRLRVPADYASHLERAFGSGGERMKGVPGFLEFLFLAPSEGDEYVVFTKWESEADFQNWTQSEAFQRAHAGGNPNSPVKSELRNYTVKSHS</sequence>
<organism evidence="3 4">
    <name type="scientific">Brevibacillus centrosporus</name>
    <dbReference type="NCBI Taxonomy" id="54910"/>
    <lineage>
        <taxon>Bacteria</taxon>
        <taxon>Bacillati</taxon>
        <taxon>Bacillota</taxon>
        <taxon>Bacilli</taxon>
        <taxon>Bacillales</taxon>
        <taxon>Paenibacillaceae</taxon>
        <taxon>Brevibacillus</taxon>
    </lineage>
</organism>
<dbReference type="PANTHER" id="PTHR34474">
    <property type="entry name" value="SIGNAL TRANSDUCTION PROTEIN TRAP"/>
    <property type="match status" value="1"/>
</dbReference>
<feature type="region of interest" description="Disordered" evidence="1">
    <location>
        <begin position="86"/>
        <end position="110"/>
    </location>
</feature>
<dbReference type="Proteomes" id="UP000198915">
    <property type="component" value="Unassembled WGS sequence"/>
</dbReference>
<dbReference type="EMBL" id="FORT01000002">
    <property type="protein sequence ID" value="SFJ20432.1"/>
    <property type="molecule type" value="Genomic_DNA"/>
</dbReference>
<accession>A0A1I3PG01</accession>
<evidence type="ECO:0000313" key="4">
    <source>
        <dbReference type="Proteomes" id="UP000198915"/>
    </source>
</evidence>
<dbReference type="InterPro" id="IPR007138">
    <property type="entry name" value="ABM_dom"/>
</dbReference>
<dbReference type="STRING" id="1884381.SAMN05518846_102360"/>
<proteinExistence type="predicted"/>
<dbReference type="AlphaFoldDB" id="A0A1I3PG01"/>
<protein>
    <submittedName>
        <fullName evidence="3">Heme oxygenase (Staphylobilin-producing)</fullName>
    </submittedName>
</protein>
<evidence type="ECO:0000256" key="1">
    <source>
        <dbReference type="SAM" id="MobiDB-lite"/>
    </source>
</evidence>
<name>A0A1I3PG01_9BACL</name>
<dbReference type="PROSITE" id="PS51725">
    <property type="entry name" value="ABM"/>
    <property type="match status" value="1"/>
</dbReference>
<evidence type="ECO:0000313" key="3">
    <source>
        <dbReference type="EMBL" id="SFJ20432.1"/>
    </source>
</evidence>
<dbReference type="InterPro" id="IPR011008">
    <property type="entry name" value="Dimeric_a/b-barrel"/>
</dbReference>
<gene>
    <name evidence="3" type="ORF">SAMN05518846_102360</name>
</gene>
<reference evidence="4" key="1">
    <citation type="submission" date="2016-10" db="EMBL/GenBank/DDBJ databases">
        <authorList>
            <person name="Varghese N."/>
            <person name="Submissions S."/>
        </authorList>
    </citation>
    <scope>NUCLEOTIDE SEQUENCE [LARGE SCALE GENOMIC DNA]</scope>
    <source>
        <strain evidence="4">OK042</strain>
    </source>
</reference>
<dbReference type="Gene3D" id="3.30.70.100">
    <property type="match status" value="1"/>
</dbReference>
<evidence type="ECO:0000259" key="2">
    <source>
        <dbReference type="PROSITE" id="PS51725"/>
    </source>
</evidence>
<dbReference type="SUPFAM" id="SSF54909">
    <property type="entry name" value="Dimeric alpha+beta barrel"/>
    <property type="match status" value="1"/>
</dbReference>
<feature type="domain" description="ABM" evidence="2">
    <location>
        <begin position="16"/>
        <end position="106"/>
    </location>
</feature>